<name>A0ABV7WHD2_9MICO</name>
<protein>
    <submittedName>
        <fullName evidence="2">Pr6Pr family membrane protein</fullName>
    </submittedName>
</protein>
<dbReference type="NCBIfam" id="NF038065">
    <property type="entry name" value="Pr6Pr"/>
    <property type="match status" value="1"/>
</dbReference>
<evidence type="ECO:0000313" key="2">
    <source>
        <dbReference type="EMBL" id="MFC3689100.1"/>
    </source>
</evidence>
<dbReference type="InterPro" id="IPR049713">
    <property type="entry name" value="Pr6Pr-like"/>
</dbReference>
<comment type="caution">
    <text evidence="2">The sequence shown here is derived from an EMBL/GenBank/DDBJ whole genome shotgun (WGS) entry which is preliminary data.</text>
</comment>
<feature type="transmembrane region" description="Helical" evidence="1">
    <location>
        <begin position="145"/>
        <end position="166"/>
    </location>
</feature>
<reference evidence="3" key="1">
    <citation type="journal article" date="2019" name="Int. J. Syst. Evol. Microbiol.">
        <title>The Global Catalogue of Microorganisms (GCM) 10K type strain sequencing project: providing services to taxonomists for standard genome sequencing and annotation.</title>
        <authorList>
            <consortium name="The Broad Institute Genomics Platform"/>
            <consortium name="The Broad Institute Genome Sequencing Center for Infectious Disease"/>
            <person name="Wu L."/>
            <person name="Ma J."/>
        </authorList>
    </citation>
    <scope>NUCLEOTIDE SEQUENCE [LARGE SCALE GENOMIC DNA]</scope>
    <source>
        <strain evidence="3">NCAIM B.02333</strain>
    </source>
</reference>
<accession>A0ABV7WHD2</accession>
<keyword evidence="3" id="KW-1185">Reference proteome</keyword>
<feature type="transmembrane region" description="Helical" evidence="1">
    <location>
        <begin position="83"/>
        <end position="106"/>
    </location>
</feature>
<keyword evidence="1" id="KW-1133">Transmembrane helix</keyword>
<sequence length="228" mass="24038">MIAPLRAPALARAWFLLTALVVVVALSVQVPVSAGTEGGFFDVPLYRGLNVFAFFTVQSNLLVAASALLTGLQPDVDTLLRRVLRLTALVAITVTGLVYHAVLAGLVEMSPAAAFADLLVHTAVPLMAVLGWLALGPRGRTSWRVVGLTVVFPLLWLAFTLVRGPLVGGFWPYPFVDVDELGWGQVLLNCAAVAALFVGLAAGAHLLDRLLDRREPAVATAGSGRAHG</sequence>
<feature type="transmembrane region" description="Helical" evidence="1">
    <location>
        <begin position="112"/>
        <end position="133"/>
    </location>
</feature>
<dbReference type="RefSeq" id="WP_340295667.1">
    <property type="nucleotide sequence ID" value="NZ_JBBEOI010000276.1"/>
</dbReference>
<dbReference type="EMBL" id="JBHRWW010000007">
    <property type="protein sequence ID" value="MFC3689100.1"/>
    <property type="molecule type" value="Genomic_DNA"/>
</dbReference>
<proteinExistence type="predicted"/>
<feature type="transmembrane region" description="Helical" evidence="1">
    <location>
        <begin position="186"/>
        <end position="207"/>
    </location>
</feature>
<feature type="transmembrane region" description="Helical" evidence="1">
    <location>
        <begin position="50"/>
        <end position="71"/>
    </location>
</feature>
<evidence type="ECO:0000256" key="1">
    <source>
        <dbReference type="SAM" id="Phobius"/>
    </source>
</evidence>
<keyword evidence="1" id="KW-0472">Membrane</keyword>
<gene>
    <name evidence="2" type="ORF">ACFOLH_12175</name>
</gene>
<organism evidence="2 3">
    <name type="scientific">Aquipuribacter hungaricus</name>
    <dbReference type="NCBI Taxonomy" id="545624"/>
    <lineage>
        <taxon>Bacteria</taxon>
        <taxon>Bacillati</taxon>
        <taxon>Actinomycetota</taxon>
        <taxon>Actinomycetes</taxon>
        <taxon>Micrococcales</taxon>
        <taxon>Intrasporangiaceae</taxon>
        <taxon>Aquipuribacter</taxon>
    </lineage>
</organism>
<dbReference type="Proteomes" id="UP001595685">
    <property type="component" value="Unassembled WGS sequence"/>
</dbReference>
<keyword evidence="1" id="KW-0812">Transmembrane</keyword>
<evidence type="ECO:0000313" key="3">
    <source>
        <dbReference type="Proteomes" id="UP001595685"/>
    </source>
</evidence>